<reference evidence="1" key="1">
    <citation type="journal article" date="2013" name="Nat. Biotechnol.">
        <title>Draft genome sequence of chickpea (Cicer arietinum) provides a resource for trait improvement.</title>
        <authorList>
            <person name="Varshney R.K."/>
            <person name="Song C."/>
            <person name="Saxena R.K."/>
            <person name="Azam S."/>
            <person name="Yu S."/>
            <person name="Sharpe A.G."/>
            <person name="Cannon S."/>
            <person name="Baek J."/>
            <person name="Rosen B.D."/>
            <person name="Tar'an B."/>
            <person name="Millan T."/>
            <person name="Zhang X."/>
            <person name="Ramsay L.D."/>
            <person name="Iwata A."/>
            <person name="Wang Y."/>
            <person name="Nelson W."/>
            <person name="Farmer A.D."/>
            <person name="Gaur P.M."/>
            <person name="Soderlund C."/>
            <person name="Penmetsa R.V."/>
            <person name="Xu C."/>
            <person name="Bharti A.K."/>
            <person name="He W."/>
            <person name="Winter P."/>
            <person name="Zhao S."/>
            <person name="Hane J.K."/>
            <person name="Carrasquilla-Garcia N."/>
            <person name="Condie J.A."/>
            <person name="Upadhyaya H.D."/>
            <person name="Luo M.C."/>
            <person name="Thudi M."/>
            <person name="Gowda C.L."/>
            <person name="Singh N.P."/>
            <person name="Lichtenzveig J."/>
            <person name="Gali K.K."/>
            <person name="Rubio J."/>
            <person name="Nadarajan N."/>
            <person name="Dolezel J."/>
            <person name="Bansal K.C."/>
            <person name="Xu X."/>
            <person name="Edwards D."/>
            <person name="Zhang G."/>
            <person name="Kahl G."/>
            <person name="Gil J."/>
            <person name="Singh K.B."/>
            <person name="Datta S.K."/>
            <person name="Jackson S.A."/>
            <person name="Wang J."/>
            <person name="Cook D.R."/>
        </authorList>
    </citation>
    <scope>NUCLEOTIDE SEQUENCE [LARGE SCALE GENOMIC DNA]</scope>
    <source>
        <strain evidence="1">cv. CDC Frontier</strain>
    </source>
</reference>
<organism evidence="1 2">
    <name type="scientific">Cicer arietinum</name>
    <name type="common">Chickpea</name>
    <name type="synonym">Garbanzo</name>
    <dbReference type="NCBI Taxonomy" id="3827"/>
    <lineage>
        <taxon>Eukaryota</taxon>
        <taxon>Viridiplantae</taxon>
        <taxon>Streptophyta</taxon>
        <taxon>Embryophyta</taxon>
        <taxon>Tracheophyta</taxon>
        <taxon>Spermatophyta</taxon>
        <taxon>Magnoliopsida</taxon>
        <taxon>eudicotyledons</taxon>
        <taxon>Gunneridae</taxon>
        <taxon>Pentapetalae</taxon>
        <taxon>rosids</taxon>
        <taxon>fabids</taxon>
        <taxon>Fabales</taxon>
        <taxon>Fabaceae</taxon>
        <taxon>Papilionoideae</taxon>
        <taxon>50 kb inversion clade</taxon>
        <taxon>NPAAA clade</taxon>
        <taxon>Hologalegina</taxon>
        <taxon>IRL clade</taxon>
        <taxon>Cicereae</taxon>
        <taxon>Cicer</taxon>
    </lineage>
</organism>
<dbReference type="GeneID" id="101512701"/>
<dbReference type="eggNOG" id="KOG0017">
    <property type="taxonomic scope" value="Eukaryota"/>
</dbReference>
<dbReference type="AlphaFoldDB" id="A0A1S2XTF8"/>
<name>A0A1S2XTF8_CICAR</name>
<evidence type="ECO:0000313" key="2">
    <source>
        <dbReference type="RefSeq" id="XP_004493347.1"/>
    </source>
</evidence>
<accession>A0A1S2XTF8</accession>
<dbReference type="GO" id="GO:0003676">
    <property type="term" value="F:nucleic acid binding"/>
    <property type="evidence" value="ECO:0007669"/>
    <property type="project" value="InterPro"/>
</dbReference>
<keyword evidence="1" id="KW-1185">Reference proteome</keyword>
<evidence type="ECO:0000313" key="1">
    <source>
        <dbReference type="Proteomes" id="UP000087171"/>
    </source>
</evidence>
<dbReference type="SUPFAM" id="SSF57756">
    <property type="entry name" value="Retrovirus zinc finger-like domains"/>
    <property type="match status" value="1"/>
</dbReference>
<dbReference type="OrthoDB" id="1742098at2759"/>
<reference evidence="2" key="2">
    <citation type="submission" date="2025-08" db="UniProtKB">
        <authorList>
            <consortium name="RefSeq"/>
        </authorList>
    </citation>
    <scope>IDENTIFICATION</scope>
    <source>
        <tissue evidence="2">Etiolated seedlings</tissue>
    </source>
</reference>
<protein>
    <submittedName>
        <fullName evidence="2">Uncharacterized protein LOC101512701</fullName>
    </submittedName>
</protein>
<dbReference type="InterPro" id="IPR036875">
    <property type="entry name" value="Znf_CCHC_sf"/>
</dbReference>
<dbReference type="Proteomes" id="UP000087171">
    <property type="component" value="Chromosome Ca3"/>
</dbReference>
<dbReference type="PANTHER" id="PTHR35317:SF27">
    <property type="entry name" value="RETROVIRUS-RELATED POL POLYPROTEIN FROM TRANSPOSON TNT 1-94"/>
    <property type="match status" value="1"/>
</dbReference>
<gene>
    <name evidence="2" type="primary">LOC101512701</name>
</gene>
<sequence length="166" mass="19095">MKQKYQGSTKVKRAQLQVLRREFEILTVKEGEKVDSYLGRTLSTLNKMKLNGETIEPNTVVIKVLRSLTPKFNYVVCSIEDSNDLSTLSIDELHGSLLVQEQRMQGYHEDDHMLKVAYEDRADKSKGQSAFRGGNGRGRGRQPLGKEIIECFKYHRLGHFRYECPD</sequence>
<dbReference type="RefSeq" id="XP_004493347.1">
    <property type="nucleotide sequence ID" value="XM_004493290.1"/>
</dbReference>
<dbReference type="Pfam" id="PF14223">
    <property type="entry name" value="Retrotran_gag_2"/>
    <property type="match status" value="1"/>
</dbReference>
<dbReference type="PANTHER" id="PTHR35317">
    <property type="entry name" value="OS04G0629600 PROTEIN"/>
    <property type="match status" value="1"/>
</dbReference>
<dbReference type="PaxDb" id="3827-XP_004493347.1"/>
<dbReference type="GO" id="GO:0008270">
    <property type="term" value="F:zinc ion binding"/>
    <property type="evidence" value="ECO:0007669"/>
    <property type="project" value="InterPro"/>
</dbReference>
<proteinExistence type="predicted"/>
<dbReference type="KEGG" id="cam:101512701"/>